<accession>A0A1A5YLT0</accession>
<dbReference type="Proteomes" id="UP000092024">
    <property type="component" value="Unassembled WGS sequence"/>
</dbReference>
<keyword evidence="1 5" id="KW-0547">Nucleotide-binding</keyword>
<evidence type="ECO:0000259" key="6">
    <source>
        <dbReference type="PROSITE" id="PS51198"/>
    </source>
</evidence>
<evidence type="ECO:0000256" key="2">
    <source>
        <dbReference type="ARBA" id="ARBA00022801"/>
    </source>
</evidence>
<dbReference type="Pfam" id="PF00580">
    <property type="entry name" value="UvrD-helicase"/>
    <property type="match status" value="1"/>
</dbReference>
<gene>
    <name evidence="7" type="ORF">A7K91_03370</name>
</gene>
<reference evidence="7 8" key="1">
    <citation type="submission" date="2016-05" db="EMBL/GenBank/DDBJ databases">
        <title>Paenibacillus oryzae. sp. nov., isolated from the rice root.</title>
        <authorList>
            <person name="Zhang J."/>
            <person name="Zhang X."/>
        </authorList>
    </citation>
    <scope>NUCLEOTIDE SEQUENCE [LARGE SCALE GENOMIC DNA]</scope>
    <source>
        <strain evidence="7 8">1DrF-4</strain>
    </source>
</reference>
<dbReference type="Gene3D" id="1.10.10.160">
    <property type="match status" value="1"/>
</dbReference>
<dbReference type="GO" id="GO:0005829">
    <property type="term" value="C:cytosol"/>
    <property type="evidence" value="ECO:0007669"/>
    <property type="project" value="TreeGrafter"/>
</dbReference>
<proteinExistence type="predicted"/>
<evidence type="ECO:0000313" key="7">
    <source>
        <dbReference type="EMBL" id="OBR66498.1"/>
    </source>
</evidence>
<dbReference type="STRING" id="1844972.A7K91_03370"/>
<keyword evidence="3 5" id="KW-0347">Helicase</keyword>
<dbReference type="InterPro" id="IPR000212">
    <property type="entry name" value="DNA_helicase_UvrD/REP"/>
</dbReference>
<feature type="binding site" evidence="5">
    <location>
        <begin position="42"/>
        <end position="49"/>
    </location>
    <ligand>
        <name>ATP</name>
        <dbReference type="ChEBI" id="CHEBI:30616"/>
    </ligand>
</feature>
<keyword evidence="4 5" id="KW-0067">ATP-binding</keyword>
<name>A0A1A5YLT0_9BACL</name>
<evidence type="ECO:0000313" key="8">
    <source>
        <dbReference type="Proteomes" id="UP000092024"/>
    </source>
</evidence>
<protein>
    <recommendedName>
        <fullName evidence="6">UvrD-like helicase ATP-binding domain-containing protein</fullName>
    </recommendedName>
</protein>
<evidence type="ECO:0000256" key="1">
    <source>
        <dbReference type="ARBA" id="ARBA00022741"/>
    </source>
</evidence>
<keyword evidence="8" id="KW-1185">Reference proteome</keyword>
<organism evidence="7 8">
    <name type="scientific">Paenibacillus oryzae</name>
    <dbReference type="NCBI Taxonomy" id="1844972"/>
    <lineage>
        <taxon>Bacteria</taxon>
        <taxon>Bacillati</taxon>
        <taxon>Bacillota</taxon>
        <taxon>Bacilli</taxon>
        <taxon>Bacillales</taxon>
        <taxon>Paenibacillaceae</taxon>
        <taxon>Paenibacillus</taxon>
    </lineage>
</organism>
<dbReference type="InterPro" id="IPR027417">
    <property type="entry name" value="P-loop_NTPase"/>
</dbReference>
<dbReference type="OrthoDB" id="9765670at2"/>
<dbReference type="PROSITE" id="PS51198">
    <property type="entry name" value="UVRD_HELICASE_ATP_BIND"/>
    <property type="match status" value="1"/>
</dbReference>
<keyword evidence="2 5" id="KW-0378">Hydrolase</keyword>
<dbReference type="PANTHER" id="PTHR11070">
    <property type="entry name" value="UVRD / RECB / PCRA DNA HELICASE FAMILY MEMBER"/>
    <property type="match status" value="1"/>
</dbReference>
<dbReference type="InterPro" id="IPR013986">
    <property type="entry name" value="DExx_box_DNA_helicase_dom_sf"/>
</dbReference>
<dbReference type="GO" id="GO:0003677">
    <property type="term" value="F:DNA binding"/>
    <property type="evidence" value="ECO:0007669"/>
    <property type="project" value="InterPro"/>
</dbReference>
<sequence length="659" mass="76397">MNMLAVTDEDIKYAAGVLNIPNGFDAPRVSVIKCIESRDVVACPGSGKTTVLLAKLLILARHLPLKNNKGICILTHTNVAIDEIKERLGDKANDLLSYPNFVGTIHSFISKFLASQAFVHYHSSRISRVFEPEDYKLRLVRKYKTLYPPYTGSKLDGFLYGRLEKKVKDSKDNKVINRAKEDLLRSLEIDYTDSTIKRVAFNKKATLLKSPDSEAYKEYINLIHNLLNEGICSYNELQGLALRYVREFQKELQSIFSERFSFVFVDEMQDSSLLQMQVLEKTFDKDKVTFQCFGDPQQTIYESDDKGCAWVPRDPLFIKDSNRLSESIAKVADVVALNPYGMQGREAQSSVLIPPVIITYKNDDVSHVLEVYSKLIIKHKLNERENTIFKAVGLVKSRTEELSITSYFPEFEKSEVRSKINKDFSELQSYLIKLDSVVIEKEGTKAYYNRFILAILKYLRINDIKNHEGRYFSGLSLLKYIRENDERFYRILHRYFARIILIIEKEGSVIASFKYIIAIIMKRLFRFKVDISNDQFMNETLVFKSVAVNQEKENTYKYNDLIIELDSVHGVKGQTHTATLYMETFYFSKTNESIIKYLIGEQNPLIEEYIEKHIRVAYVAMTRPTDLLCIVLNESIYSDYEVQLKRMGWVHHMEVLKYV</sequence>
<dbReference type="RefSeq" id="WP_068681729.1">
    <property type="nucleotide sequence ID" value="NZ_LYPA01000046.1"/>
</dbReference>
<dbReference type="GO" id="GO:0005524">
    <property type="term" value="F:ATP binding"/>
    <property type="evidence" value="ECO:0007669"/>
    <property type="project" value="UniProtKB-UniRule"/>
</dbReference>
<evidence type="ECO:0000256" key="4">
    <source>
        <dbReference type="ARBA" id="ARBA00022840"/>
    </source>
</evidence>
<dbReference type="Gene3D" id="3.40.50.300">
    <property type="entry name" value="P-loop containing nucleotide triphosphate hydrolases"/>
    <property type="match status" value="1"/>
</dbReference>
<dbReference type="PANTHER" id="PTHR11070:SF3">
    <property type="entry name" value="DNA 3'-5' HELICASE"/>
    <property type="match status" value="1"/>
</dbReference>
<dbReference type="InterPro" id="IPR014016">
    <property type="entry name" value="UvrD-like_ATP-bd"/>
</dbReference>
<dbReference type="GO" id="GO:0000725">
    <property type="term" value="P:recombinational repair"/>
    <property type="evidence" value="ECO:0007669"/>
    <property type="project" value="TreeGrafter"/>
</dbReference>
<dbReference type="GO" id="GO:0043138">
    <property type="term" value="F:3'-5' DNA helicase activity"/>
    <property type="evidence" value="ECO:0007669"/>
    <property type="project" value="TreeGrafter"/>
</dbReference>
<dbReference type="AlphaFoldDB" id="A0A1A5YLT0"/>
<feature type="domain" description="UvrD-like helicase ATP-binding" evidence="6">
    <location>
        <begin position="21"/>
        <end position="344"/>
    </location>
</feature>
<dbReference type="GO" id="GO:0016787">
    <property type="term" value="F:hydrolase activity"/>
    <property type="evidence" value="ECO:0007669"/>
    <property type="project" value="UniProtKB-UniRule"/>
</dbReference>
<comment type="caution">
    <text evidence="7">The sequence shown here is derived from an EMBL/GenBank/DDBJ whole genome shotgun (WGS) entry which is preliminary data.</text>
</comment>
<evidence type="ECO:0000256" key="5">
    <source>
        <dbReference type="PROSITE-ProRule" id="PRU00560"/>
    </source>
</evidence>
<evidence type="ECO:0000256" key="3">
    <source>
        <dbReference type="ARBA" id="ARBA00022806"/>
    </source>
</evidence>
<dbReference type="EMBL" id="LYPA01000046">
    <property type="protein sequence ID" value="OBR66498.1"/>
    <property type="molecule type" value="Genomic_DNA"/>
</dbReference>
<dbReference type="SUPFAM" id="SSF52540">
    <property type="entry name" value="P-loop containing nucleoside triphosphate hydrolases"/>
    <property type="match status" value="1"/>
</dbReference>